<name>A0A5A9N785_9TELE</name>
<dbReference type="Gene3D" id="3.30.40.10">
    <property type="entry name" value="Zinc/RING finger domain, C3HC4 (zinc finger)"/>
    <property type="match status" value="1"/>
</dbReference>
<reference evidence="10 11" key="1">
    <citation type="journal article" date="2019" name="Mol. Ecol. Resour.">
        <title>Chromosome-level genome assembly of Triplophysa tibetana, a fish adapted to the harsh high-altitude environment of the Tibetan Plateau.</title>
        <authorList>
            <person name="Yang X."/>
            <person name="Liu H."/>
            <person name="Ma Z."/>
            <person name="Zou Y."/>
            <person name="Zou M."/>
            <person name="Mao Y."/>
            <person name="Li X."/>
            <person name="Wang H."/>
            <person name="Chen T."/>
            <person name="Wang W."/>
            <person name="Yang R."/>
        </authorList>
    </citation>
    <scope>NUCLEOTIDE SEQUENCE [LARGE SCALE GENOMIC DNA]</scope>
    <source>
        <strain evidence="10">TTIB1903HZAU</strain>
        <tissue evidence="10">Muscle</tissue>
    </source>
</reference>
<proteinExistence type="predicted"/>
<evidence type="ECO:0000259" key="8">
    <source>
        <dbReference type="PROSITE" id="PS50089"/>
    </source>
</evidence>
<dbReference type="Pfam" id="PF25600">
    <property type="entry name" value="TRIM_CC"/>
    <property type="match status" value="1"/>
</dbReference>
<dbReference type="InterPro" id="IPR051051">
    <property type="entry name" value="E3_ubiq-ligase_TRIM/RNF"/>
</dbReference>
<dbReference type="Pfam" id="PF00622">
    <property type="entry name" value="SPRY"/>
    <property type="match status" value="1"/>
</dbReference>
<dbReference type="Gene3D" id="2.60.120.920">
    <property type="match status" value="1"/>
</dbReference>
<evidence type="ECO:0000256" key="2">
    <source>
        <dbReference type="ARBA" id="ARBA00022723"/>
    </source>
</evidence>
<evidence type="ECO:0000313" key="11">
    <source>
        <dbReference type="Proteomes" id="UP000324632"/>
    </source>
</evidence>
<evidence type="ECO:0000259" key="9">
    <source>
        <dbReference type="PROSITE" id="PS50188"/>
    </source>
</evidence>
<dbReference type="PANTHER" id="PTHR25465:SF5">
    <property type="entry name" value="E3 UBIQUITIN_ISG15 LIGASE TRIM25-RELATED"/>
    <property type="match status" value="1"/>
</dbReference>
<dbReference type="Pfam" id="PF15227">
    <property type="entry name" value="zf-C3HC4_4"/>
    <property type="match status" value="1"/>
</dbReference>
<dbReference type="GO" id="GO:0005737">
    <property type="term" value="C:cytoplasm"/>
    <property type="evidence" value="ECO:0007669"/>
    <property type="project" value="UniProtKB-ARBA"/>
</dbReference>
<dbReference type="InterPro" id="IPR001841">
    <property type="entry name" value="Znf_RING"/>
</dbReference>
<dbReference type="EMBL" id="SOYY01000022">
    <property type="protein sequence ID" value="KAA0704911.1"/>
    <property type="molecule type" value="Genomic_DNA"/>
</dbReference>
<dbReference type="PROSITE" id="PS50188">
    <property type="entry name" value="B302_SPRY"/>
    <property type="match status" value="1"/>
</dbReference>
<dbReference type="InterPro" id="IPR058030">
    <property type="entry name" value="TRIM8/14/16/25/29/45/65_CC"/>
</dbReference>
<dbReference type="InterPro" id="IPR043136">
    <property type="entry name" value="B30.2/SPRY_sf"/>
</dbReference>
<dbReference type="Pfam" id="PF13765">
    <property type="entry name" value="PRY"/>
    <property type="match status" value="1"/>
</dbReference>
<evidence type="ECO:0000256" key="5">
    <source>
        <dbReference type="ARBA" id="ARBA00022859"/>
    </source>
</evidence>
<evidence type="ECO:0000256" key="3">
    <source>
        <dbReference type="ARBA" id="ARBA00022771"/>
    </source>
</evidence>
<evidence type="ECO:0000256" key="1">
    <source>
        <dbReference type="ARBA" id="ARBA00022588"/>
    </source>
</evidence>
<feature type="coiled-coil region" evidence="7">
    <location>
        <begin position="143"/>
        <end position="177"/>
    </location>
</feature>
<dbReference type="InterPro" id="IPR017907">
    <property type="entry name" value="Znf_RING_CS"/>
</dbReference>
<gene>
    <name evidence="10" type="ORF">E1301_Tti000774</name>
</gene>
<keyword evidence="2" id="KW-0479">Metal-binding</keyword>
<dbReference type="AlphaFoldDB" id="A0A5A9N785"/>
<dbReference type="PRINTS" id="PR01407">
    <property type="entry name" value="BUTYPHLNCDUF"/>
</dbReference>
<keyword evidence="1" id="KW-0399">Innate immunity</keyword>
<feature type="domain" description="RING-type" evidence="8">
    <location>
        <begin position="13"/>
        <end position="56"/>
    </location>
</feature>
<dbReference type="SMART" id="SM00589">
    <property type="entry name" value="PRY"/>
    <property type="match status" value="1"/>
</dbReference>
<feature type="domain" description="B30.2/SPRY" evidence="9">
    <location>
        <begin position="245"/>
        <end position="435"/>
    </location>
</feature>
<keyword evidence="5" id="KW-0391">Immunity</keyword>
<dbReference type="InterPro" id="IPR006574">
    <property type="entry name" value="PRY"/>
</dbReference>
<protein>
    <submittedName>
        <fullName evidence="10">E3 ubiquitin-protein ligase TRIM39</fullName>
    </submittedName>
</protein>
<evidence type="ECO:0000256" key="4">
    <source>
        <dbReference type="ARBA" id="ARBA00022833"/>
    </source>
</evidence>
<keyword evidence="4" id="KW-0862">Zinc</keyword>
<evidence type="ECO:0000256" key="7">
    <source>
        <dbReference type="SAM" id="Coils"/>
    </source>
</evidence>
<dbReference type="InterPro" id="IPR013320">
    <property type="entry name" value="ConA-like_dom_sf"/>
</dbReference>
<feature type="coiled-coil region" evidence="7">
    <location>
        <begin position="85"/>
        <end position="112"/>
    </location>
</feature>
<dbReference type="GO" id="GO:0008270">
    <property type="term" value="F:zinc ion binding"/>
    <property type="evidence" value="ECO:0007669"/>
    <property type="project" value="UniProtKB-KW"/>
</dbReference>
<organism evidence="10 11">
    <name type="scientific">Triplophysa tibetana</name>
    <dbReference type="NCBI Taxonomy" id="1572043"/>
    <lineage>
        <taxon>Eukaryota</taxon>
        <taxon>Metazoa</taxon>
        <taxon>Chordata</taxon>
        <taxon>Craniata</taxon>
        <taxon>Vertebrata</taxon>
        <taxon>Euteleostomi</taxon>
        <taxon>Actinopterygii</taxon>
        <taxon>Neopterygii</taxon>
        <taxon>Teleostei</taxon>
        <taxon>Ostariophysi</taxon>
        <taxon>Cypriniformes</taxon>
        <taxon>Nemacheilidae</taxon>
        <taxon>Triplophysa</taxon>
    </lineage>
</organism>
<dbReference type="SMART" id="SM00184">
    <property type="entry name" value="RING"/>
    <property type="match status" value="1"/>
</dbReference>
<dbReference type="PROSITE" id="PS00518">
    <property type="entry name" value="ZF_RING_1"/>
    <property type="match status" value="1"/>
</dbReference>
<dbReference type="PANTHER" id="PTHR25465">
    <property type="entry name" value="B-BOX DOMAIN CONTAINING"/>
    <property type="match status" value="1"/>
</dbReference>
<dbReference type="PROSITE" id="PS50089">
    <property type="entry name" value="ZF_RING_2"/>
    <property type="match status" value="1"/>
</dbReference>
<dbReference type="InterPro" id="IPR013083">
    <property type="entry name" value="Znf_RING/FYVE/PHD"/>
</dbReference>
<dbReference type="InterPro" id="IPR003877">
    <property type="entry name" value="SPRY_dom"/>
</dbReference>
<keyword evidence="11" id="KW-1185">Reference proteome</keyword>
<comment type="caution">
    <text evidence="10">The sequence shown here is derived from an EMBL/GenBank/DDBJ whole genome shotgun (WGS) entry which is preliminary data.</text>
</comment>
<accession>A0A5A9N785</accession>
<evidence type="ECO:0000256" key="6">
    <source>
        <dbReference type="PROSITE-ProRule" id="PRU00175"/>
    </source>
</evidence>
<dbReference type="SUPFAM" id="SSF57850">
    <property type="entry name" value="RING/U-box"/>
    <property type="match status" value="1"/>
</dbReference>
<evidence type="ECO:0000313" key="10">
    <source>
        <dbReference type="EMBL" id="KAA0704911.1"/>
    </source>
</evidence>
<keyword evidence="3 6" id="KW-0863">Zinc-finger</keyword>
<sequence length="435" mass="50091">MVEGNISQDKFNCSLCLDLLKDPVTIPCGHSYCMSCITNCWNQEDPKRIYSCPQCRQTFASRPALNKNVMIAEMVEELRVLGATQINLKQRIQEREKKLQELRETVNSYKCSAQTAVEDSGRIFTELIRSIERRHSEVTQLIRDQEKTAVSRAEGVLKCLEQEIEDLRRRDTELEQLLHTNNHIHFLKSFQCLSAPPESTVAHNITVSSLVSFDDVKKSVSQLKENLEDLCIEEIENISDQVSYFTTVSDELRTREEFLQYFRQFTLDSNTENEYIRLSDENTAATNTDTVQQYPDHPDRFCGYLQVLCRESVFGRCYWEVEWSGDVGVSVSYKSISRKGQISECVFGCNDQSWKLLCSDSTCSFWHKNKCTDLPVVSSSCRIGVYVDHRAGILSFYSVSNTMTLIHRVQATFTQPLYPGFYVSKGSMKMYCFIR</sequence>
<dbReference type="CDD" id="cd16040">
    <property type="entry name" value="SPRY_PRY_SNTX"/>
    <property type="match status" value="1"/>
</dbReference>
<dbReference type="GO" id="GO:0045087">
    <property type="term" value="P:innate immune response"/>
    <property type="evidence" value="ECO:0007669"/>
    <property type="project" value="UniProtKB-KW"/>
</dbReference>
<dbReference type="SUPFAM" id="SSF49899">
    <property type="entry name" value="Concanavalin A-like lectins/glucanases"/>
    <property type="match status" value="1"/>
</dbReference>
<dbReference type="Proteomes" id="UP000324632">
    <property type="component" value="Chromosome 22"/>
</dbReference>
<dbReference type="SMART" id="SM00449">
    <property type="entry name" value="SPRY"/>
    <property type="match status" value="1"/>
</dbReference>
<dbReference type="InterPro" id="IPR001870">
    <property type="entry name" value="B30.2/SPRY"/>
</dbReference>
<keyword evidence="7" id="KW-0175">Coiled coil</keyword>
<dbReference type="InterPro" id="IPR003879">
    <property type="entry name" value="Butyrophylin_SPRY"/>
</dbReference>